<dbReference type="AlphaFoldDB" id="A0A1M7ACT5"/>
<evidence type="ECO:0000313" key="3">
    <source>
        <dbReference type="Proteomes" id="UP000183975"/>
    </source>
</evidence>
<keyword evidence="3" id="KW-1185">Reference proteome</keyword>
<proteinExistence type="predicted"/>
<feature type="region of interest" description="Disordered" evidence="1">
    <location>
        <begin position="79"/>
        <end position="99"/>
    </location>
</feature>
<dbReference type="EMBL" id="FRAH01000105">
    <property type="protein sequence ID" value="SHL40510.1"/>
    <property type="molecule type" value="Genomic_DNA"/>
</dbReference>
<reference evidence="2 3" key="1">
    <citation type="submission" date="2016-11" db="EMBL/GenBank/DDBJ databases">
        <authorList>
            <person name="Jaros S."/>
            <person name="Januszkiewicz K."/>
            <person name="Wedrychowicz H."/>
        </authorList>
    </citation>
    <scope>NUCLEOTIDE SEQUENCE [LARGE SCALE GENOMIC DNA]</scope>
    <source>
        <strain evidence="2 3">DSM 14214</strain>
    </source>
</reference>
<sequence>MEFFIVNEISLYHLPRPQILPPCGDLCHASTLRADHTALLSAGLPAFRLFRIDPLFPLCENNKKPHKKCFTLSSLNFRGNAGPASQNSVIIPPRPDGNH</sequence>
<evidence type="ECO:0000313" key="2">
    <source>
        <dbReference type="EMBL" id="SHL40510.1"/>
    </source>
</evidence>
<gene>
    <name evidence="2" type="ORF">SAMN02745138_03381</name>
</gene>
<evidence type="ECO:0000256" key="1">
    <source>
        <dbReference type="SAM" id="MobiDB-lite"/>
    </source>
</evidence>
<organism evidence="2 3">
    <name type="scientific">Anaerotignum lactatifermentans DSM 14214</name>
    <dbReference type="NCBI Taxonomy" id="1121323"/>
    <lineage>
        <taxon>Bacteria</taxon>
        <taxon>Bacillati</taxon>
        <taxon>Bacillota</taxon>
        <taxon>Clostridia</taxon>
        <taxon>Lachnospirales</taxon>
        <taxon>Anaerotignaceae</taxon>
        <taxon>Anaerotignum</taxon>
    </lineage>
</organism>
<feature type="compositionally biased region" description="Polar residues" evidence="1">
    <location>
        <begin position="79"/>
        <end position="89"/>
    </location>
</feature>
<dbReference type="Proteomes" id="UP000183975">
    <property type="component" value="Unassembled WGS sequence"/>
</dbReference>
<protein>
    <submittedName>
        <fullName evidence="2">Uncharacterized protein</fullName>
    </submittedName>
</protein>
<accession>A0A1M7ACT5</accession>
<name>A0A1M7ACT5_9FIRM</name>